<dbReference type="InterPro" id="IPR002893">
    <property type="entry name" value="Znf_MYND"/>
</dbReference>
<accession>A0ABR1PFP3</accession>
<protein>
    <recommendedName>
        <fullName evidence="5">MYND-type domain-containing protein</fullName>
    </recommendedName>
</protein>
<evidence type="ECO:0000256" key="3">
    <source>
        <dbReference type="ARBA" id="ARBA00022833"/>
    </source>
</evidence>
<dbReference type="PROSITE" id="PS50865">
    <property type="entry name" value="ZF_MYND_2"/>
    <property type="match status" value="1"/>
</dbReference>
<evidence type="ECO:0000256" key="1">
    <source>
        <dbReference type="ARBA" id="ARBA00022723"/>
    </source>
</evidence>
<dbReference type="EMBL" id="JAKNSF020000012">
    <property type="protein sequence ID" value="KAK7735733.1"/>
    <property type="molecule type" value="Genomic_DNA"/>
</dbReference>
<dbReference type="Proteomes" id="UP001430848">
    <property type="component" value="Unassembled WGS sequence"/>
</dbReference>
<keyword evidence="2 4" id="KW-0863">Zinc-finger</keyword>
<gene>
    <name evidence="6" type="ORF">SLS63_003691</name>
</gene>
<dbReference type="Pfam" id="PF01753">
    <property type="entry name" value="zf-MYND"/>
    <property type="match status" value="1"/>
</dbReference>
<dbReference type="Gene3D" id="6.10.140.2220">
    <property type="match status" value="1"/>
</dbReference>
<dbReference type="SUPFAM" id="SSF144232">
    <property type="entry name" value="HIT/MYND zinc finger-like"/>
    <property type="match status" value="1"/>
</dbReference>
<evidence type="ECO:0000256" key="2">
    <source>
        <dbReference type="ARBA" id="ARBA00022771"/>
    </source>
</evidence>
<dbReference type="PROSITE" id="PS01360">
    <property type="entry name" value="ZF_MYND_1"/>
    <property type="match status" value="1"/>
</dbReference>
<sequence length="475" mass="53306">MTSQAGNDTVAPTYQDPTKVSFDSKSEKYCITCGKSENVNRCARCKGAWYCDSNCQQADWPCHKILCAKYAKLNESEPIKNGYRAFLFRADSLEPELLVLPVTWRGERDFQPIRNLLHHEESKHGQYIESPGFISNMRLRMSYIYRGEIFLGIRFACRETFSMDGSLPNKSILASVKAVGKIPPHTWAGNIVVRRQHESGSGLRAGSVTMADFRHTIDWLAFYPKMTGEPWDPVRGSKVVLGPVPWSTDHFASIQGIQINGDQHIEDESERYKAVTVPASHPIRGIMSKPLGRISPISKLLDRPLRLVIRADQAHEVGANRPPPIYGPVKALLCKIENDTDAVLPILAHHALDGELPSIGQVLVVRADDKDLSADDVKAMSMCREALQGVMLASREDKRDMEAAMQRALGSITWDKYFLAFDKLGMPRPQRLVEEAAFVDMRGALDDVDDGLGDAYYYPWDEDEHDHESNDESDD</sequence>
<reference evidence="6 7" key="1">
    <citation type="submission" date="2024-02" db="EMBL/GenBank/DDBJ databases">
        <title>De novo assembly and annotation of 12 fungi associated with fruit tree decline syndrome in Ontario, Canada.</title>
        <authorList>
            <person name="Sulman M."/>
            <person name="Ellouze W."/>
            <person name="Ilyukhin E."/>
        </authorList>
    </citation>
    <scope>NUCLEOTIDE SEQUENCE [LARGE SCALE GENOMIC DNA]</scope>
    <source>
        <strain evidence="6 7">M169</strain>
    </source>
</reference>
<keyword evidence="7" id="KW-1185">Reference proteome</keyword>
<keyword evidence="1" id="KW-0479">Metal-binding</keyword>
<keyword evidence="3" id="KW-0862">Zinc</keyword>
<proteinExistence type="predicted"/>
<evidence type="ECO:0000313" key="7">
    <source>
        <dbReference type="Proteomes" id="UP001430848"/>
    </source>
</evidence>
<organism evidence="6 7">
    <name type="scientific">Diaporthe eres</name>
    <name type="common">Phomopsis oblonga</name>
    <dbReference type="NCBI Taxonomy" id="83184"/>
    <lineage>
        <taxon>Eukaryota</taxon>
        <taxon>Fungi</taxon>
        <taxon>Dikarya</taxon>
        <taxon>Ascomycota</taxon>
        <taxon>Pezizomycotina</taxon>
        <taxon>Sordariomycetes</taxon>
        <taxon>Sordariomycetidae</taxon>
        <taxon>Diaporthales</taxon>
        <taxon>Diaporthaceae</taxon>
        <taxon>Diaporthe</taxon>
        <taxon>Diaporthe eres species complex</taxon>
    </lineage>
</organism>
<name>A0ABR1PFP3_DIAER</name>
<evidence type="ECO:0000259" key="5">
    <source>
        <dbReference type="PROSITE" id="PS50865"/>
    </source>
</evidence>
<feature type="domain" description="MYND-type" evidence="5">
    <location>
        <begin position="30"/>
        <end position="67"/>
    </location>
</feature>
<evidence type="ECO:0000256" key="4">
    <source>
        <dbReference type="PROSITE-ProRule" id="PRU00134"/>
    </source>
</evidence>
<comment type="caution">
    <text evidence="6">The sequence shown here is derived from an EMBL/GenBank/DDBJ whole genome shotgun (WGS) entry which is preliminary data.</text>
</comment>
<evidence type="ECO:0000313" key="6">
    <source>
        <dbReference type="EMBL" id="KAK7735733.1"/>
    </source>
</evidence>